<dbReference type="EMBL" id="AP022870">
    <property type="protein sequence ID" value="BCB82272.1"/>
    <property type="molecule type" value="Genomic_DNA"/>
</dbReference>
<dbReference type="SMART" id="SM00998">
    <property type="entry name" value="ADSL_C"/>
    <property type="match status" value="1"/>
</dbReference>
<organism evidence="4 5">
    <name type="scientific">Phytohabitans flavus</name>
    <dbReference type="NCBI Taxonomy" id="1076124"/>
    <lineage>
        <taxon>Bacteria</taxon>
        <taxon>Bacillati</taxon>
        <taxon>Actinomycetota</taxon>
        <taxon>Actinomycetes</taxon>
        <taxon>Micromonosporales</taxon>
        <taxon>Micromonosporaceae</taxon>
    </lineage>
</organism>
<dbReference type="RefSeq" id="WP_173041854.1">
    <property type="nucleotide sequence ID" value="NZ_AP022870.1"/>
</dbReference>
<keyword evidence="5" id="KW-1185">Reference proteome</keyword>
<dbReference type="InterPro" id="IPR022761">
    <property type="entry name" value="Fumarate_lyase_N"/>
</dbReference>
<evidence type="ECO:0000313" key="4">
    <source>
        <dbReference type="EMBL" id="BCB82272.1"/>
    </source>
</evidence>
<dbReference type="InterPro" id="IPR000362">
    <property type="entry name" value="Fumarate_lyase_fam"/>
</dbReference>
<dbReference type="CDD" id="cd01597">
    <property type="entry name" value="pCLME"/>
    <property type="match status" value="1"/>
</dbReference>
<evidence type="ECO:0000256" key="1">
    <source>
        <dbReference type="ARBA" id="ARBA00023239"/>
    </source>
</evidence>
<reference evidence="4 5" key="2">
    <citation type="submission" date="2020-03" db="EMBL/GenBank/DDBJ databases">
        <authorList>
            <person name="Ichikawa N."/>
            <person name="Kimura A."/>
            <person name="Kitahashi Y."/>
            <person name="Uohara A."/>
        </authorList>
    </citation>
    <scope>NUCLEOTIDE SEQUENCE [LARGE SCALE GENOMIC DNA]</scope>
    <source>
        <strain evidence="4 5">NBRC 107702</strain>
    </source>
</reference>
<dbReference type="Pfam" id="PF00206">
    <property type="entry name" value="Lyase_1"/>
    <property type="match status" value="1"/>
</dbReference>
<evidence type="ECO:0000259" key="3">
    <source>
        <dbReference type="SMART" id="SM00998"/>
    </source>
</evidence>
<evidence type="ECO:0000256" key="2">
    <source>
        <dbReference type="ARBA" id="ARBA00034772"/>
    </source>
</evidence>
<keyword evidence="1" id="KW-0456">Lyase</keyword>
<evidence type="ECO:0000313" key="5">
    <source>
        <dbReference type="Proteomes" id="UP000502508"/>
    </source>
</evidence>
<protein>
    <submittedName>
        <fullName evidence="4">3-carboxy-cis,cis-muconate cycloisomerase</fullName>
    </submittedName>
</protein>
<proteinExistence type="inferred from homology"/>
<dbReference type="InterPro" id="IPR019468">
    <property type="entry name" value="AdenyloSucc_lyase_C"/>
</dbReference>
<comment type="similarity">
    <text evidence="2">Belongs to the class-II fumarase/aspartase family.</text>
</comment>
<reference evidence="4 5" key="1">
    <citation type="submission" date="2020-03" db="EMBL/GenBank/DDBJ databases">
        <title>Whole genome shotgun sequence of Phytohabitans flavus NBRC 107702.</title>
        <authorList>
            <person name="Komaki H."/>
            <person name="Tamura T."/>
        </authorList>
    </citation>
    <scope>NUCLEOTIDE SEQUENCE [LARGE SCALE GENOMIC DNA]</scope>
    <source>
        <strain evidence="4 5">NBRC 107702</strain>
    </source>
</reference>
<dbReference type="InterPro" id="IPR012789">
    <property type="entry name" value="Protocat_PcaB-like"/>
</dbReference>
<dbReference type="Gene3D" id="1.20.200.10">
    <property type="entry name" value="Fumarase/aspartase (Central domain)"/>
    <property type="match status" value="1"/>
</dbReference>
<dbReference type="PROSITE" id="PS00163">
    <property type="entry name" value="FUMARATE_LYASES"/>
    <property type="match status" value="1"/>
</dbReference>
<dbReference type="InterPro" id="IPR008948">
    <property type="entry name" value="L-Aspartase-like"/>
</dbReference>
<dbReference type="AlphaFoldDB" id="A0A6F8Y830"/>
<dbReference type="PRINTS" id="PR00149">
    <property type="entry name" value="FUMRATELYASE"/>
</dbReference>
<dbReference type="PANTHER" id="PTHR43172:SF2">
    <property type="entry name" value="ADENYLOSUCCINATE LYASE C-TERMINAL DOMAIN-CONTAINING PROTEIN"/>
    <property type="match status" value="1"/>
</dbReference>
<dbReference type="Gene3D" id="1.10.40.30">
    <property type="entry name" value="Fumarase/aspartase (C-terminal domain)"/>
    <property type="match status" value="1"/>
</dbReference>
<dbReference type="GO" id="GO:0016829">
    <property type="term" value="F:lyase activity"/>
    <property type="evidence" value="ECO:0007669"/>
    <property type="project" value="UniProtKB-KW"/>
</dbReference>
<dbReference type="GO" id="GO:0019619">
    <property type="term" value="P:3,4-dihydroxybenzoate catabolic process"/>
    <property type="evidence" value="ECO:0007669"/>
    <property type="project" value="InterPro"/>
</dbReference>
<name>A0A6F8Y830_9ACTN</name>
<dbReference type="PANTHER" id="PTHR43172">
    <property type="entry name" value="ADENYLOSUCCINATE LYASE"/>
    <property type="match status" value="1"/>
</dbReference>
<dbReference type="NCBIfam" id="TIGR02426">
    <property type="entry name" value="protocat_pcaB"/>
    <property type="match status" value="1"/>
</dbReference>
<accession>A0A6F8Y830</accession>
<feature type="domain" description="Adenylosuccinate lyase C-terminal" evidence="3">
    <location>
        <begin position="357"/>
        <end position="426"/>
    </location>
</feature>
<dbReference type="SUPFAM" id="SSF48557">
    <property type="entry name" value="L-aspartase-like"/>
    <property type="match status" value="1"/>
</dbReference>
<dbReference type="InterPro" id="IPR020557">
    <property type="entry name" value="Fumarate_lyase_CS"/>
</dbReference>
<dbReference type="Proteomes" id="UP000502508">
    <property type="component" value="Chromosome"/>
</dbReference>
<sequence>MRPSSSPSEPLGLFDGVLAAGPIRAATGDAAWLRAMLDVEAALARAGGTPPEVAEEIRAAANRLDIAALGSAAAESGNPVVPLVRALRAAVSPAASQHVHRGATSQDILDSAAMLIAREALGLILADMAVASAAAAHLAEAHRDTPVAARTLLQQALPTTFGLVAAGWLTALDSAADRLAAVRATGLAVQLGGAAGTLAAFDSPSIVDRFAAELGLPAPALPWHTDRTRIADLAGALGTACGVIGKVAGDVVLYAQTEVGELAEGQPGGSSSMPHKRNPVAAISARAGAARAPGLVATLLGSMGHEHQRAAGAWHAEWAPFTALLRATGSAAQWLARCLPYLRADTARMRANLDLTGGALLAERVSAALAPKVGASEAHDLVREAVASGRPLAEALAGHLDPDQLASLLDPASYVGAAPALTDRALKRHGEQA</sequence>
<gene>
    <name evidence="4" type="ORF">Pflav_086820</name>
</gene>
<dbReference type="KEGG" id="pfla:Pflav_086820"/>
<keyword evidence="4" id="KW-0413">Isomerase</keyword>
<dbReference type="GO" id="GO:0016853">
    <property type="term" value="F:isomerase activity"/>
    <property type="evidence" value="ECO:0007669"/>
    <property type="project" value="UniProtKB-KW"/>
</dbReference>